<evidence type="ECO:0000313" key="3">
    <source>
        <dbReference type="EMBL" id="KAJ6634291.1"/>
    </source>
</evidence>
<feature type="domain" description="DUF4042" evidence="2">
    <location>
        <begin position="352"/>
        <end position="531"/>
    </location>
</feature>
<dbReference type="PANTHER" id="PTHR13366:SF0">
    <property type="entry name" value="HEAT REPEAT-CONTAINING PROTEIN 6"/>
    <property type="match status" value="1"/>
</dbReference>
<dbReference type="OrthoDB" id="66533at2759"/>
<dbReference type="Gene3D" id="1.25.10.10">
    <property type="entry name" value="Leucine-rich Repeat Variant"/>
    <property type="match status" value="1"/>
</dbReference>
<organism evidence="3 4">
    <name type="scientific">Pseudolycoriella hygida</name>
    <dbReference type="NCBI Taxonomy" id="35572"/>
    <lineage>
        <taxon>Eukaryota</taxon>
        <taxon>Metazoa</taxon>
        <taxon>Ecdysozoa</taxon>
        <taxon>Arthropoda</taxon>
        <taxon>Hexapoda</taxon>
        <taxon>Insecta</taxon>
        <taxon>Pterygota</taxon>
        <taxon>Neoptera</taxon>
        <taxon>Endopterygota</taxon>
        <taxon>Diptera</taxon>
        <taxon>Nematocera</taxon>
        <taxon>Sciaroidea</taxon>
        <taxon>Sciaridae</taxon>
        <taxon>Pseudolycoriella</taxon>
    </lineage>
</organism>
<dbReference type="InterPro" id="IPR016024">
    <property type="entry name" value="ARM-type_fold"/>
</dbReference>
<dbReference type="PANTHER" id="PTHR13366">
    <property type="entry name" value="MALARIA ANTIGEN-RELATED"/>
    <property type="match status" value="1"/>
</dbReference>
<evidence type="ECO:0000313" key="4">
    <source>
        <dbReference type="Proteomes" id="UP001151699"/>
    </source>
</evidence>
<dbReference type="Proteomes" id="UP001151699">
    <property type="component" value="Unassembled WGS sequence"/>
</dbReference>
<dbReference type="AlphaFoldDB" id="A0A9Q0MM16"/>
<dbReference type="InterPro" id="IPR011989">
    <property type="entry name" value="ARM-like"/>
</dbReference>
<dbReference type="EMBL" id="WJQU01000764">
    <property type="protein sequence ID" value="KAJ6634291.1"/>
    <property type="molecule type" value="Genomic_DNA"/>
</dbReference>
<dbReference type="SUPFAM" id="SSF48371">
    <property type="entry name" value="ARM repeat"/>
    <property type="match status" value="1"/>
</dbReference>
<name>A0A9Q0MM16_9DIPT</name>
<proteinExistence type="predicted"/>
<gene>
    <name evidence="3" type="primary">heatr6</name>
    <name evidence="3" type="ORF">Bhyg_16412</name>
</gene>
<keyword evidence="4" id="KW-1185">Reference proteome</keyword>
<dbReference type="InterPro" id="IPR052107">
    <property type="entry name" value="HEAT6"/>
</dbReference>
<evidence type="ECO:0000259" key="2">
    <source>
        <dbReference type="Pfam" id="PF13251"/>
    </source>
</evidence>
<reference evidence="3" key="1">
    <citation type="submission" date="2022-07" db="EMBL/GenBank/DDBJ databases">
        <authorList>
            <person name="Trinca V."/>
            <person name="Uliana J.V.C."/>
            <person name="Torres T.T."/>
            <person name="Ward R.J."/>
            <person name="Monesi N."/>
        </authorList>
    </citation>
    <scope>NUCLEOTIDE SEQUENCE</scope>
    <source>
        <strain evidence="3">HSMRA1968</strain>
        <tissue evidence="3">Whole embryos</tissue>
    </source>
</reference>
<accession>A0A9Q0MM16</accession>
<protein>
    <recommendedName>
        <fullName evidence="1">HEAT repeat-containing protein 6</fullName>
    </recommendedName>
</protein>
<dbReference type="InterPro" id="IPR025283">
    <property type="entry name" value="DUF4042"/>
</dbReference>
<dbReference type="Pfam" id="PF13251">
    <property type="entry name" value="DUF4042"/>
    <property type="match status" value="1"/>
</dbReference>
<sequence>MENSFIRVITEISNLSKTQKNQFDANLRGKWNNYLNELSGFDLNKINGADFDLLRTLIKALTTIPAEEDVLIVKCSFILTSIGKKQKIKLSEQDLKTALEWLINAIRINLCVGLCDILRAIEVLLIGVENDIPEISDYLVSTNRGVLMVLLTNPTKLQDKSLNYENCLPSEILLATVSCLKTLLNSPIKINESELNESMRHIHNLIFTNAAGKFSETNYIILMTCALNICRQICIRNRQICSRFIGENIGAAKAFMMFGLSDMEYSTHPQKVNVSQQTIEPVTFNANKGGKVVRGRKPTSTFKGRKHGNKNIKKTTAEESNFHCSDHEFNAYVTSDSDSTDLSRHKQSVEIKLRINALSLIGVIGRLVDTKSLFGYWHTLFPSDVATPTTVSLLNAAIRDPNARCRMVALQAATIILHGSKPFLSQAEQNDKPHSSYIPFSITLGDMILSMYSSINQALSTEGSLPVLIQVLKCLASLVEATPFNRLNDGLITRIMGLLRRLVYHKDPSIQVNALIVISLIIKHNDITKEISDCIGAPQINGKKPKVQQNVGVDNYAGVEDEEIEDERVPEDDSPVACNESDDVNENSKMSWLLSLVLNNLDVSVADTTRSPPTQTATMVRIESLQMISTVATHFQLIKNCLLQIAEAINNSCESGCFEIRLHAVKCLDVVGYCMNMYFANGTLKKKDDIELCSTFWTLVMPKVVEQIQNCDQVPTLKSICCDSLSNIGCQVFERLEYRKQLSLIALLSGCTFDESLVVQAAAIRALAVYIIFPSLRENVHFVENVTDAVIRALQQDNIDIRIKVSWALANISDALVANTADTNKEIMSDNLLKRLFDVSLICKDNDKVRCNAVRAMGNLLRLITEEHLRIESWRSLASHAIQELNQNIGRRGNAKLSWNACHAIGNMMKNSAIYSSGMKLCWQDDVVKTLCNVVVHNINFKVRINAAASLAIPTNEQFLQTHFSYIWSSLLEALDKSDEITDFNEYQHRDNLTEQLCVTISHYIQNAKADQLVVMEKDVLRFDSTKTNWTRVINRVIPEKATSLITAAMRLQNFLSDVSKPDQRKALSTLTTTFETILN</sequence>
<evidence type="ECO:0000256" key="1">
    <source>
        <dbReference type="ARBA" id="ARBA00015263"/>
    </source>
</evidence>
<comment type="caution">
    <text evidence="3">The sequence shown here is derived from an EMBL/GenBank/DDBJ whole genome shotgun (WGS) entry which is preliminary data.</text>
</comment>